<dbReference type="PANTHER" id="PTHR40547">
    <property type="entry name" value="SLL0298 PROTEIN"/>
    <property type="match status" value="1"/>
</dbReference>
<feature type="domain" description="DUF2062" evidence="2">
    <location>
        <begin position="9"/>
        <end position="145"/>
    </location>
</feature>
<feature type="transmembrane region" description="Helical" evidence="1">
    <location>
        <begin position="115"/>
        <end position="141"/>
    </location>
</feature>
<feature type="non-terminal residue" evidence="3">
    <location>
        <position position="1"/>
    </location>
</feature>
<proteinExistence type="predicted"/>
<sequence>LTKKTWLQKIKNFAKRLLWIQDSPQKIALGLAIGVFWGIMPTFGFAILFSLPTALLLKGNRLAAILGTFANNPLTFPFVYASGIKIGQLILKTTPVPFSLEFFKVESLLSVGKSLLVGSIFLAIGLALLTYFLVLQIIIWYRARHPMK</sequence>
<keyword evidence="1" id="KW-1133">Transmembrane helix</keyword>
<organism evidence="3">
    <name type="scientific">marine sediment metagenome</name>
    <dbReference type="NCBI Taxonomy" id="412755"/>
    <lineage>
        <taxon>unclassified sequences</taxon>
        <taxon>metagenomes</taxon>
        <taxon>ecological metagenomes</taxon>
    </lineage>
</organism>
<dbReference type="InterPro" id="IPR018639">
    <property type="entry name" value="DUF2062"/>
</dbReference>
<dbReference type="PANTHER" id="PTHR40547:SF1">
    <property type="entry name" value="SLL0298 PROTEIN"/>
    <property type="match status" value="1"/>
</dbReference>
<protein>
    <recommendedName>
        <fullName evidence="2">DUF2062 domain-containing protein</fullName>
    </recommendedName>
</protein>
<evidence type="ECO:0000256" key="1">
    <source>
        <dbReference type="SAM" id="Phobius"/>
    </source>
</evidence>
<reference evidence="3" key="1">
    <citation type="journal article" date="2014" name="Front. Microbiol.">
        <title>High frequency of phylogenetically diverse reductive dehalogenase-homologous genes in deep subseafloor sedimentary metagenomes.</title>
        <authorList>
            <person name="Kawai M."/>
            <person name="Futagami T."/>
            <person name="Toyoda A."/>
            <person name="Takaki Y."/>
            <person name="Nishi S."/>
            <person name="Hori S."/>
            <person name="Arai W."/>
            <person name="Tsubouchi T."/>
            <person name="Morono Y."/>
            <person name="Uchiyama I."/>
            <person name="Ito T."/>
            <person name="Fujiyama A."/>
            <person name="Inagaki F."/>
            <person name="Takami H."/>
        </authorList>
    </citation>
    <scope>NUCLEOTIDE SEQUENCE</scope>
    <source>
        <strain evidence="3">Expedition CK06-06</strain>
    </source>
</reference>
<keyword evidence="1" id="KW-0812">Transmembrane</keyword>
<dbReference type="AlphaFoldDB" id="X1KIF5"/>
<accession>X1KIF5</accession>
<keyword evidence="1" id="KW-0472">Membrane</keyword>
<comment type="caution">
    <text evidence="3">The sequence shown here is derived from an EMBL/GenBank/DDBJ whole genome shotgun (WGS) entry which is preliminary data.</text>
</comment>
<gene>
    <name evidence="3" type="ORF">S06H3_19538</name>
</gene>
<name>X1KIF5_9ZZZZ</name>
<dbReference type="Pfam" id="PF09835">
    <property type="entry name" value="DUF2062"/>
    <property type="match status" value="1"/>
</dbReference>
<feature type="transmembrane region" description="Helical" evidence="1">
    <location>
        <begin position="27"/>
        <end position="51"/>
    </location>
</feature>
<evidence type="ECO:0000313" key="3">
    <source>
        <dbReference type="EMBL" id="GAI06837.1"/>
    </source>
</evidence>
<evidence type="ECO:0000259" key="2">
    <source>
        <dbReference type="Pfam" id="PF09835"/>
    </source>
</evidence>
<dbReference type="EMBL" id="BARV01010012">
    <property type="protein sequence ID" value="GAI06837.1"/>
    <property type="molecule type" value="Genomic_DNA"/>
</dbReference>